<protein>
    <submittedName>
        <fullName evidence="9">MFS transporter</fullName>
    </submittedName>
</protein>
<dbReference type="InterPro" id="IPR036259">
    <property type="entry name" value="MFS_trans_sf"/>
</dbReference>
<feature type="transmembrane region" description="Helical" evidence="7">
    <location>
        <begin position="165"/>
        <end position="187"/>
    </location>
</feature>
<dbReference type="Proteomes" id="UP000321638">
    <property type="component" value="Unassembled WGS sequence"/>
</dbReference>
<keyword evidence="2" id="KW-0813">Transport</keyword>
<feature type="transmembrane region" description="Helical" evidence="7">
    <location>
        <begin position="313"/>
        <end position="335"/>
    </location>
</feature>
<dbReference type="PANTHER" id="PTHR23513:SF11">
    <property type="entry name" value="STAPHYLOFERRIN A TRANSPORTER"/>
    <property type="match status" value="1"/>
</dbReference>
<dbReference type="GO" id="GO:0005886">
    <property type="term" value="C:plasma membrane"/>
    <property type="evidence" value="ECO:0007669"/>
    <property type="project" value="UniProtKB-SubCell"/>
</dbReference>
<feature type="domain" description="Major facilitator superfamily (MFS) profile" evidence="8">
    <location>
        <begin position="221"/>
        <end position="409"/>
    </location>
</feature>
<keyword evidence="6 7" id="KW-0472">Membrane</keyword>
<keyword evidence="10" id="KW-1185">Reference proteome</keyword>
<dbReference type="AlphaFoldDB" id="A0A5C8PCS1"/>
<dbReference type="Pfam" id="PF05977">
    <property type="entry name" value="MFS_3"/>
    <property type="match status" value="1"/>
</dbReference>
<dbReference type="Gene3D" id="1.20.1250.20">
    <property type="entry name" value="MFS general substrate transporter like domains"/>
    <property type="match status" value="1"/>
</dbReference>
<dbReference type="InterPro" id="IPR020846">
    <property type="entry name" value="MFS_dom"/>
</dbReference>
<evidence type="ECO:0000256" key="5">
    <source>
        <dbReference type="ARBA" id="ARBA00022989"/>
    </source>
</evidence>
<proteinExistence type="predicted"/>
<dbReference type="GO" id="GO:0022857">
    <property type="term" value="F:transmembrane transporter activity"/>
    <property type="evidence" value="ECO:0007669"/>
    <property type="project" value="InterPro"/>
</dbReference>
<sequence>MSARASAAAASALRPYLLGLGAWFASFGIGMVMVQWIVAEVLHQPADRLGIVQMCLMGPSILFMLWGGAVADHSDTRRQLLICHGLAALPSLGLATLAAGGHLSLGAMIVYGLATGTISAFAIPARDGLLPRVTALPLPRAVAMATGAQFLAQLIGIALATSADAVGAVPLLALQAAIMLAGGIAIFRLAPQPPAMRAHDAPTGLAALWDGVRVAGKSSQIWPVLVLLFAVGLFYVATFMVVLPIAVRDVYGGGSARLALVNLAFWCGTIAASFGMMRVGATMQRRGRAIIGALCVGIVVLLAISTLPPFPVLLLLVFCWGVGAGVTMTQGRTIVQVATPASHRSRVLALFQLGFMGGAPIGAPIVGAIARSWSLPTAMWTACAGMLCVVVLVTALSTIWRQVLHVEAG</sequence>
<comment type="subcellular location">
    <subcellularLocation>
        <location evidence="1">Cell membrane</location>
        <topology evidence="1">Multi-pass membrane protein</topology>
    </subcellularLocation>
</comment>
<keyword evidence="4 7" id="KW-0812">Transmembrane</keyword>
<dbReference type="PROSITE" id="PS50850">
    <property type="entry name" value="MFS"/>
    <property type="match status" value="1"/>
</dbReference>
<feature type="transmembrane region" description="Helical" evidence="7">
    <location>
        <begin position="50"/>
        <end position="68"/>
    </location>
</feature>
<keyword evidence="5 7" id="KW-1133">Transmembrane helix</keyword>
<feature type="transmembrane region" description="Helical" evidence="7">
    <location>
        <begin position="289"/>
        <end position="307"/>
    </location>
</feature>
<feature type="transmembrane region" description="Helical" evidence="7">
    <location>
        <begin position="80"/>
        <end position="99"/>
    </location>
</feature>
<name>A0A5C8PCS1_9HYPH</name>
<dbReference type="InterPro" id="IPR010290">
    <property type="entry name" value="TM_effector"/>
</dbReference>
<evidence type="ECO:0000256" key="1">
    <source>
        <dbReference type="ARBA" id="ARBA00004651"/>
    </source>
</evidence>
<evidence type="ECO:0000256" key="2">
    <source>
        <dbReference type="ARBA" id="ARBA00022448"/>
    </source>
</evidence>
<feature type="transmembrane region" description="Helical" evidence="7">
    <location>
        <begin position="105"/>
        <end position="125"/>
    </location>
</feature>
<reference evidence="9 10" key="1">
    <citation type="submission" date="2019-06" db="EMBL/GenBank/DDBJ databases">
        <title>New taxonomy in bacterial strain CC-CFT640, isolated from vineyard.</title>
        <authorList>
            <person name="Lin S.-Y."/>
            <person name="Tsai C.-F."/>
            <person name="Young C.-C."/>
        </authorList>
    </citation>
    <scope>NUCLEOTIDE SEQUENCE [LARGE SCALE GENOMIC DNA]</scope>
    <source>
        <strain evidence="9 10">CC-CFT640</strain>
    </source>
</reference>
<comment type="caution">
    <text evidence="9">The sequence shown here is derived from an EMBL/GenBank/DDBJ whole genome shotgun (WGS) entry which is preliminary data.</text>
</comment>
<organism evidence="9 10">
    <name type="scientific">Vineibacter terrae</name>
    <dbReference type="NCBI Taxonomy" id="2586908"/>
    <lineage>
        <taxon>Bacteria</taxon>
        <taxon>Pseudomonadati</taxon>
        <taxon>Pseudomonadota</taxon>
        <taxon>Alphaproteobacteria</taxon>
        <taxon>Hyphomicrobiales</taxon>
        <taxon>Vineibacter</taxon>
    </lineage>
</organism>
<evidence type="ECO:0000256" key="6">
    <source>
        <dbReference type="ARBA" id="ARBA00023136"/>
    </source>
</evidence>
<keyword evidence="3" id="KW-1003">Cell membrane</keyword>
<gene>
    <name evidence="9" type="ORF">FHP25_31615</name>
</gene>
<dbReference type="CDD" id="cd06173">
    <property type="entry name" value="MFS_MefA_like"/>
    <property type="match status" value="1"/>
</dbReference>
<dbReference type="RefSeq" id="WP_147850999.1">
    <property type="nucleotide sequence ID" value="NZ_VDUZ01000048.1"/>
</dbReference>
<evidence type="ECO:0000256" key="4">
    <source>
        <dbReference type="ARBA" id="ARBA00022692"/>
    </source>
</evidence>
<evidence type="ECO:0000313" key="9">
    <source>
        <dbReference type="EMBL" id="TXL71151.1"/>
    </source>
</evidence>
<evidence type="ECO:0000256" key="3">
    <source>
        <dbReference type="ARBA" id="ARBA00022475"/>
    </source>
</evidence>
<dbReference type="OrthoDB" id="7053134at2"/>
<dbReference type="SUPFAM" id="SSF103473">
    <property type="entry name" value="MFS general substrate transporter"/>
    <property type="match status" value="1"/>
</dbReference>
<accession>A0A5C8PCS1</accession>
<evidence type="ECO:0000313" key="10">
    <source>
        <dbReference type="Proteomes" id="UP000321638"/>
    </source>
</evidence>
<feature type="transmembrane region" description="Helical" evidence="7">
    <location>
        <begin position="378"/>
        <end position="400"/>
    </location>
</feature>
<evidence type="ECO:0000256" key="7">
    <source>
        <dbReference type="SAM" id="Phobius"/>
    </source>
</evidence>
<feature type="transmembrane region" description="Helical" evidence="7">
    <location>
        <begin position="347"/>
        <end position="366"/>
    </location>
</feature>
<evidence type="ECO:0000259" key="8">
    <source>
        <dbReference type="PROSITE" id="PS50850"/>
    </source>
</evidence>
<feature type="transmembrane region" description="Helical" evidence="7">
    <location>
        <begin position="221"/>
        <end position="246"/>
    </location>
</feature>
<feature type="transmembrane region" description="Helical" evidence="7">
    <location>
        <begin position="137"/>
        <end position="159"/>
    </location>
</feature>
<feature type="transmembrane region" description="Helical" evidence="7">
    <location>
        <begin position="258"/>
        <end position="277"/>
    </location>
</feature>
<dbReference type="PANTHER" id="PTHR23513">
    <property type="entry name" value="INTEGRAL MEMBRANE EFFLUX PROTEIN-RELATED"/>
    <property type="match status" value="1"/>
</dbReference>
<dbReference type="EMBL" id="VDUZ01000048">
    <property type="protein sequence ID" value="TXL71151.1"/>
    <property type="molecule type" value="Genomic_DNA"/>
</dbReference>
<feature type="transmembrane region" description="Helical" evidence="7">
    <location>
        <begin position="16"/>
        <end position="38"/>
    </location>
</feature>